<organism evidence="6 7">
    <name type="scientific">Bifidobacterium pseudocatenulatum</name>
    <dbReference type="NCBI Taxonomy" id="28026"/>
    <lineage>
        <taxon>Bacteria</taxon>
        <taxon>Bacillati</taxon>
        <taxon>Actinomycetota</taxon>
        <taxon>Actinomycetes</taxon>
        <taxon>Bifidobacteriales</taxon>
        <taxon>Bifidobacteriaceae</taxon>
        <taxon>Bifidobacterium</taxon>
    </lineage>
</organism>
<evidence type="ECO:0000313" key="7">
    <source>
        <dbReference type="Proteomes" id="UP000261031"/>
    </source>
</evidence>
<dbReference type="InterPro" id="IPR025536">
    <property type="entry name" value="DUF4422"/>
</dbReference>
<keyword evidence="1" id="KW-0328">Glycosyltransferase</keyword>
<feature type="domain" description="DUF4422" evidence="5">
    <location>
        <begin position="393"/>
        <end position="632"/>
    </location>
</feature>
<dbReference type="InterPro" id="IPR029044">
    <property type="entry name" value="Nucleotide-diphossugar_trans"/>
</dbReference>
<dbReference type="InterPro" id="IPR002495">
    <property type="entry name" value="Glyco_trans_8"/>
</dbReference>
<dbReference type="CDD" id="cd00761">
    <property type="entry name" value="Glyco_tranf_GTA_type"/>
    <property type="match status" value="1"/>
</dbReference>
<dbReference type="InterPro" id="IPR001173">
    <property type="entry name" value="Glyco_trans_2-like"/>
</dbReference>
<evidence type="ECO:0000259" key="4">
    <source>
        <dbReference type="Pfam" id="PF00535"/>
    </source>
</evidence>
<dbReference type="GO" id="GO:0046872">
    <property type="term" value="F:metal ion binding"/>
    <property type="evidence" value="ECO:0007669"/>
    <property type="project" value="UniProtKB-KW"/>
</dbReference>
<evidence type="ECO:0000259" key="5">
    <source>
        <dbReference type="Pfam" id="PF14393"/>
    </source>
</evidence>
<dbReference type="Pfam" id="PF14393">
    <property type="entry name" value="DUF4422"/>
    <property type="match status" value="1"/>
</dbReference>
<dbReference type="CDD" id="cd04194">
    <property type="entry name" value="GT8_A4GalT_like"/>
    <property type="match status" value="1"/>
</dbReference>
<gene>
    <name evidence="6" type="ORF">DXA79_08885</name>
</gene>
<dbReference type="Pfam" id="PF01501">
    <property type="entry name" value="Glyco_transf_8"/>
    <property type="match status" value="1"/>
</dbReference>
<dbReference type="SUPFAM" id="SSF53448">
    <property type="entry name" value="Nucleotide-diphospho-sugar transferases"/>
    <property type="match status" value="2"/>
</dbReference>
<evidence type="ECO:0000313" key="6">
    <source>
        <dbReference type="EMBL" id="RGP01364.1"/>
    </source>
</evidence>
<proteinExistence type="predicted"/>
<dbReference type="PANTHER" id="PTHR13778:SF47">
    <property type="entry name" value="LIPOPOLYSACCHARIDE 1,3-GALACTOSYLTRANSFERASE"/>
    <property type="match status" value="1"/>
</dbReference>
<feature type="domain" description="Glycosyltransferase 2-like" evidence="4">
    <location>
        <begin position="5"/>
        <end position="164"/>
    </location>
</feature>
<sequence>MPKISIIIPAYNVGKYIEECLESARNQTLKDIEIVVVNDGSTDNTGDVIAQEASKDSRIQVVTNHPNMGTHRTRMAGAEAATGEYSFFLDGDDALKPDMCKQLVQELSLHPADVLHFGITVVGANELLDSEREAFEANNNASTQDAVGEDIIRDIFDESRGYKVDWRVTQRLYKTSVLKQAFAAMTKERLGRSQDGYECFVVSAFAKTYHSCKHCRGYIYYYGRGISGTSTISAEKYAQYCHHFKADFDAAYDFADTQHSEMLRACAQGFQRKATEILANDWKIRIPENEKLSAAQSMSDVFGPAIAGREIYRFVRDDAYEKLSEKTALLPNDRLNNWFGIANSFEVLPSLEDTDSLRFHEMKRIATSHMLDLVTQSEQAEQIERYNNQRVRLFVTTHKNVNRFESDIMQPVQVGLHEGSYRFPWAFHDDEGENISDRNPRYCELTTQYWAWKNVDADYYGFCHYRRYFDFSDTLHKENPYGEIMDDYIDAKAAKEYGLDDTNIERVVRQYDVITTPFGDLTKIIDKHGTPRALWEAAPLLHDDDMLRCYRILCKMYPDYKEDADAFFTGNKACFCNMFIMKKEIFFDYCSWMFPILEEFDKNTSYSDYSKEALRTPGHLSERLLNIYLMHHKRIGSNWKFKELQCVHFTNPEPAEELKPLDMFDKPIVPVVFAADDNYVPQLTTTVYSAMKNADPTYFYDVVVLQRNIAWDKQERLRDFFKQFPNMSLRFTNVERELSGYDLSTNNAHISIETYYRFLIQKLLPFYDKVLYLDSDIVINGDISKLYNTDLQGKLLGAIRDIDFLANLNVKHGKRMGYAKNVLKMKNPYDYFQAGVLVLNTKAMRERYTIKQWLTYASNPAFIYNDQDVLNAHCEGEVLYLPWEWNVVHDCGGRVGNLFVQAPNDIYDAYMKSRNNPKIIHYAGFQKPWTDPDCDFASIYWKYARETPFYERLLKRVVKANEPKIPEEALRPKHERAVGEDNPIRKIVDPLMPIGSRRRAMAKAIGRAVRGRE</sequence>
<dbReference type="InterPro" id="IPR050748">
    <property type="entry name" value="Glycosyltrans_8_dom-fam"/>
</dbReference>
<keyword evidence="2" id="KW-0808">Transferase</keyword>
<protein>
    <submittedName>
        <fullName evidence="6">DUF4422 domain-containing protein</fullName>
    </submittedName>
</protein>
<dbReference type="RefSeq" id="WP_117502259.1">
    <property type="nucleotide sequence ID" value="NZ_JAQENR010000006.1"/>
</dbReference>
<accession>A0A3E5HIL2</accession>
<dbReference type="EMBL" id="QSWD01000007">
    <property type="protein sequence ID" value="RGP01364.1"/>
    <property type="molecule type" value="Genomic_DNA"/>
</dbReference>
<dbReference type="Pfam" id="PF00535">
    <property type="entry name" value="Glycos_transf_2"/>
    <property type="match status" value="1"/>
</dbReference>
<comment type="caution">
    <text evidence="6">The sequence shown here is derived from an EMBL/GenBank/DDBJ whole genome shotgun (WGS) entry which is preliminary data.</text>
</comment>
<dbReference type="Proteomes" id="UP000261031">
    <property type="component" value="Unassembled WGS sequence"/>
</dbReference>
<dbReference type="PANTHER" id="PTHR13778">
    <property type="entry name" value="GLYCOSYLTRANSFERASE 8 DOMAIN-CONTAINING PROTEIN"/>
    <property type="match status" value="1"/>
</dbReference>
<keyword evidence="3" id="KW-0479">Metal-binding</keyword>
<dbReference type="AlphaFoldDB" id="A0A3E5HIL2"/>
<reference evidence="6 7" key="1">
    <citation type="submission" date="2018-08" db="EMBL/GenBank/DDBJ databases">
        <title>A genome reference for cultivated species of the human gut microbiota.</title>
        <authorList>
            <person name="Zou Y."/>
            <person name="Xue W."/>
            <person name="Luo G."/>
        </authorList>
    </citation>
    <scope>NUCLEOTIDE SEQUENCE [LARGE SCALE GENOMIC DNA]</scope>
    <source>
        <strain evidence="6 7">OF05-12</strain>
    </source>
</reference>
<dbReference type="GO" id="GO:0016757">
    <property type="term" value="F:glycosyltransferase activity"/>
    <property type="evidence" value="ECO:0007669"/>
    <property type="project" value="UniProtKB-KW"/>
</dbReference>
<evidence type="ECO:0000256" key="3">
    <source>
        <dbReference type="ARBA" id="ARBA00022723"/>
    </source>
</evidence>
<dbReference type="Gene3D" id="3.90.550.10">
    <property type="entry name" value="Spore Coat Polysaccharide Biosynthesis Protein SpsA, Chain A"/>
    <property type="match status" value="2"/>
</dbReference>
<name>A0A3E5HIL2_BIFPS</name>
<evidence type="ECO:0000256" key="2">
    <source>
        <dbReference type="ARBA" id="ARBA00022679"/>
    </source>
</evidence>
<evidence type="ECO:0000256" key="1">
    <source>
        <dbReference type="ARBA" id="ARBA00022676"/>
    </source>
</evidence>